<dbReference type="AlphaFoldDB" id="A0A380HMX1"/>
<name>A0A380HMX1_STASA</name>
<evidence type="ECO:0000259" key="1">
    <source>
        <dbReference type="Pfam" id="PF12706"/>
    </source>
</evidence>
<dbReference type="InterPro" id="IPR001279">
    <property type="entry name" value="Metallo-B-lactamas"/>
</dbReference>
<dbReference type="EMBL" id="UHED01000001">
    <property type="protein sequence ID" value="SUM82300.1"/>
    <property type="molecule type" value="Genomic_DNA"/>
</dbReference>
<dbReference type="Pfam" id="PF12706">
    <property type="entry name" value="Lactamase_B_2"/>
    <property type="match status" value="1"/>
</dbReference>
<dbReference type="GO" id="GO:0016787">
    <property type="term" value="F:hydrolase activity"/>
    <property type="evidence" value="ECO:0007669"/>
    <property type="project" value="UniProtKB-KW"/>
</dbReference>
<dbReference type="InterPro" id="IPR036866">
    <property type="entry name" value="RibonucZ/Hydroxyglut_hydro"/>
</dbReference>
<keyword evidence="2" id="KW-0378">Hydrolase</keyword>
<dbReference type="Proteomes" id="UP000254707">
    <property type="component" value="Unassembled WGS sequence"/>
</dbReference>
<evidence type="ECO:0000313" key="3">
    <source>
        <dbReference type="Proteomes" id="UP000254707"/>
    </source>
</evidence>
<feature type="domain" description="Metallo-beta-lactamase" evidence="1">
    <location>
        <begin position="40"/>
        <end position="240"/>
    </location>
</feature>
<sequence>MKIEFLGTAGGFPSLYKSHSQHLQAIHRTGPAIYIHDLQLLIDTSEDIFYQLRRSEIYDIKYGIYSHWHPDHTMGIRIWETLNFDFINKVPQSKKSKIILTEQHVNDFKKYFGHWDHLNYLGDLGVIEKEIIPNNGQIKIGETTIEWIQLAEDIAFGFYITTSTLRILIIPDEIKGYHPIEKLKNVDVAILPFGSNEVNPVTKERIHENGMLAALGEITFQESVTIAREINATHTYFTHIEATENLNETHIEQLEQQLKEEGLLTTIAYDGLQITIE</sequence>
<reference evidence="2 3" key="1">
    <citation type="submission" date="2018-06" db="EMBL/GenBank/DDBJ databases">
        <authorList>
            <consortium name="Pathogen Informatics"/>
            <person name="Doyle S."/>
        </authorList>
    </citation>
    <scope>NUCLEOTIDE SEQUENCE [LARGE SCALE GENOMIC DNA]</scope>
    <source>
        <strain evidence="2 3">NCTC7688</strain>
    </source>
</reference>
<evidence type="ECO:0000313" key="2">
    <source>
        <dbReference type="EMBL" id="SUM82300.1"/>
    </source>
</evidence>
<dbReference type="RefSeq" id="WP_069821525.1">
    <property type="nucleotide sequence ID" value="NZ_JADICK010000009.1"/>
</dbReference>
<dbReference type="Gene3D" id="3.60.15.10">
    <property type="entry name" value="Ribonuclease Z/Hydroxyacylglutathione hydrolase-like"/>
    <property type="match status" value="1"/>
</dbReference>
<accession>A0A380HMX1</accession>
<dbReference type="SUPFAM" id="SSF56281">
    <property type="entry name" value="Metallo-hydrolase/oxidoreductase"/>
    <property type="match status" value="1"/>
</dbReference>
<proteinExistence type="predicted"/>
<protein>
    <submittedName>
        <fullName evidence="2">Metal-dependent hydrolase</fullName>
    </submittedName>
</protein>
<organism evidence="2 3">
    <name type="scientific">Staphylococcus saprophyticus</name>
    <dbReference type="NCBI Taxonomy" id="29385"/>
    <lineage>
        <taxon>Bacteria</taxon>
        <taxon>Bacillati</taxon>
        <taxon>Bacillota</taxon>
        <taxon>Bacilli</taxon>
        <taxon>Bacillales</taxon>
        <taxon>Staphylococcaceae</taxon>
        <taxon>Staphylococcus</taxon>
    </lineage>
</organism>
<gene>
    <name evidence="2" type="ORF">NCTC7688_00798</name>
</gene>